<reference evidence="2 3" key="1">
    <citation type="submission" date="2021-12" db="EMBL/GenBank/DDBJ databases">
        <title>Genome sequencing of bacteria with rrn-lacking chromosome and rrn-plasmid.</title>
        <authorList>
            <person name="Anda M."/>
            <person name="Iwasaki W."/>
        </authorList>
    </citation>
    <scope>NUCLEOTIDE SEQUENCE [LARGE SCALE GENOMIC DNA]</scope>
    <source>
        <strain evidence="2 3">DSM 100852</strain>
        <plasmid evidence="2 3">pFA7</plasmid>
    </source>
</reference>
<dbReference type="Proteomes" id="UP001348817">
    <property type="component" value="Plasmid pFA7"/>
</dbReference>
<organism evidence="2 3">
    <name type="scientific">Fulvitalea axinellae</name>
    <dbReference type="NCBI Taxonomy" id="1182444"/>
    <lineage>
        <taxon>Bacteria</taxon>
        <taxon>Pseudomonadati</taxon>
        <taxon>Bacteroidota</taxon>
        <taxon>Cytophagia</taxon>
        <taxon>Cytophagales</taxon>
        <taxon>Persicobacteraceae</taxon>
        <taxon>Fulvitalea</taxon>
    </lineage>
</organism>
<evidence type="ECO:0000313" key="3">
    <source>
        <dbReference type="Proteomes" id="UP001348817"/>
    </source>
</evidence>
<name>A0AAU9CRT6_9BACT</name>
<dbReference type="RefSeq" id="WP_338396107.1">
    <property type="nucleotide sequence ID" value="NZ_AP025321.1"/>
</dbReference>
<gene>
    <name evidence="2" type="ORF">FUAX_53000</name>
</gene>
<keyword evidence="2" id="KW-0614">Plasmid</keyword>
<accession>A0AAU9CRT6</accession>
<evidence type="ECO:0008006" key="4">
    <source>
        <dbReference type="Google" id="ProtNLM"/>
    </source>
</evidence>
<protein>
    <recommendedName>
        <fullName evidence="4">DUF1571 domain-containing protein</fullName>
    </recommendedName>
</protein>
<dbReference type="KEGG" id="fax:FUAX_53000"/>
<proteinExistence type="predicted"/>
<dbReference type="AlphaFoldDB" id="A0AAU9CRT6"/>
<feature type="chain" id="PRO_5043493686" description="DUF1571 domain-containing protein" evidence="1">
    <location>
        <begin position="21"/>
        <end position="248"/>
    </location>
</feature>
<evidence type="ECO:0000313" key="2">
    <source>
        <dbReference type="EMBL" id="BDD12868.1"/>
    </source>
</evidence>
<evidence type="ECO:0000256" key="1">
    <source>
        <dbReference type="SAM" id="SignalP"/>
    </source>
</evidence>
<geneLocation type="plasmid" evidence="2 3">
    <name>pFA7</name>
</geneLocation>
<dbReference type="Gene3D" id="2.50.20.10">
    <property type="entry name" value="Lipoprotein localisation LolA/LolB/LppX"/>
    <property type="match status" value="1"/>
</dbReference>
<feature type="signal peptide" evidence="1">
    <location>
        <begin position="1"/>
        <end position="20"/>
    </location>
</feature>
<keyword evidence="1" id="KW-0732">Signal</keyword>
<keyword evidence="3" id="KW-1185">Reference proteome</keyword>
<sequence length="248" mass="28986">MRYTLFLAILWTLLSFGSFAQGQEENKAKARLSELSRHFEGAERLYAKMRVMGLRESDSLPYYDHTAEVRFSGNNFWNRFNGSETMVCDGLIFQARTDMKQLLCRVRTPLEARKARQGAQLLQNMDKILKQYKTLRHTEDKKDNVEIFVFGEGQGHIKEMELHIGKKDHKPKEMVYRYDPKRFGNGNKVRIVFEVFDSQSPVDSNYFRPERYLSSDKGKIKPKGEFGELRFHCPDKNAMAKLKNVLGR</sequence>
<dbReference type="EMBL" id="AP025321">
    <property type="protein sequence ID" value="BDD12868.1"/>
    <property type="molecule type" value="Genomic_DNA"/>
</dbReference>